<reference evidence="1 2" key="1">
    <citation type="journal article" date="2023" name="Microbiol. Resour. Announc.">
        <title>Complete Genome Sequence of Mycobacterium wuenschmanii, a novel Nontuberculous Mycobacterium Isolated from a captive population of Amazon Milk Frogs.</title>
        <authorList>
            <person name="Hicks J."/>
            <person name="Zeineldin M."/>
            <person name="Ward H."/>
            <person name="Wuenschmann A."/>
            <person name="Camp P."/>
            <person name="Farrell D."/>
            <person name="Lehman K."/>
            <person name="Thacker T."/>
            <person name="Cuthbert E."/>
        </authorList>
    </citation>
    <scope>NUCLEOTIDE SEQUENCE [LARGE SCALE GENOMIC DNA]</scope>
    <source>
        <strain evidence="1 2">Wuenschmanii</strain>
    </source>
</reference>
<protein>
    <recommendedName>
        <fullName evidence="3">PE-PGRS family protein</fullName>
    </recommendedName>
</protein>
<proteinExistence type="predicted"/>
<keyword evidence="2" id="KW-1185">Reference proteome</keyword>
<dbReference type="Proteomes" id="UP001236585">
    <property type="component" value="Chromosome"/>
</dbReference>
<dbReference type="RefSeq" id="WP_285190729.1">
    <property type="nucleotide sequence ID" value="NZ_CP126981.1"/>
</dbReference>
<accession>A0ABY8W689</accession>
<gene>
    <name evidence="1" type="ORF">PT015_11445</name>
</gene>
<sequence>MQLVRTTGNHGGNIELRSSGAATRMRACLAGAVAVVGAGLIATNPAATNVGPAVVHRDVQLVNVDAIADLAAATDPLSEWSSVFTEAAANLQAIGTEIQADPLPVLSEVIANQLAFGQTIGSNLSDLASGLNTLFTEQLPAQFQDLITGIGAGDISVSVNNFTEGLLIDLLPGASSLVNISEIPGEIAQNLANVLTNDLSNVVLTGLLSPTAALLGTTQAFADSAQSIVDAFDAGQTDAAFTDLLNIPAVLTGAFLNGYDATDTLGISYAGILSTFETGISPGLLDELLVQLPQEIAQTLAGDGTPATLAADWSALLAEFAPNLAADALSGF</sequence>
<evidence type="ECO:0008006" key="3">
    <source>
        <dbReference type="Google" id="ProtNLM"/>
    </source>
</evidence>
<name>A0ABY8W689_9MYCO</name>
<organism evidence="1 2">
    <name type="scientific">Candidatus Mycobacterium wuenschmannii</name>
    <dbReference type="NCBI Taxonomy" id="3027808"/>
    <lineage>
        <taxon>Bacteria</taxon>
        <taxon>Bacillati</taxon>
        <taxon>Actinomycetota</taxon>
        <taxon>Actinomycetes</taxon>
        <taxon>Mycobacteriales</taxon>
        <taxon>Mycobacteriaceae</taxon>
        <taxon>Mycobacterium</taxon>
    </lineage>
</organism>
<dbReference type="EMBL" id="CP126981">
    <property type="protein sequence ID" value="WIM89977.1"/>
    <property type="molecule type" value="Genomic_DNA"/>
</dbReference>
<evidence type="ECO:0000313" key="1">
    <source>
        <dbReference type="EMBL" id="WIM89977.1"/>
    </source>
</evidence>
<evidence type="ECO:0000313" key="2">
    <source>
        <dbReference type="Proteomes" id="UP001236585"/>
    </source>
</evidence>